<dbReference type="OrthoDB" id="6915012at2"/>
<evidence type="ECO:0000313" key="2">
    <source>
        <dbReference type="Proteomes" id="UP000095143"/>
    </source>
</evidence>
<dbReference type="Proteomes" id="UP000095143">
    <property type="component" value="Unassembled WGS sequence"/>
</dbReference>
<dbReference type="RefSeq" id="WP_065986991.1">
    <property type="nucleotide sequence ID" value="NZ_MDEN01000053.1"/>
</dbReference>
<proteinExistence type="predicted"/>
<comment type="caution">
    <text evidence="1">The sequence shown here is derived from an EMBL/GenBank/DDBJ whole genome shotgun (WGS) entry which is preliminary data.</text>
</comment>
<protein>
    <submittedName>
        <fullName evidence="1">Uncharacterized protein</fullName>
    </submittedName>
</protein>
<organism evidence="1 2">
    <name type="scientific">Pseudomonas graminis</name>
    <dbReference type="NCBI Taxonomy" id="158627"/>
    <lineage>
        <taxon>Bacteria</taxon>
        <taxon>Pseudomonadati</taxon>
        <taxon>Pseudomonadota</taxon>
        <taxon>Gammaproteobacteria</taxon>
        <taxon>Pseudomonadales</taxon>
        <taxon>Pseudomonadaceae</taxon>
        <taxon>Pseudomonas</taxon>
    </lineage>
</organism>
<reference evidence="1 2" key="1">
    <citation type="submission" date="2016-08" db="EMBL/GenBank/DDBJ databases">
        <title>Whole genome sequence of Pseudomonas graminis strain UASWS1507, a potential biological control agent for agriculture.</title>
        <authorList>
            <person name="Crovadore J."/>
            <person name="Calmin G."/>
            <person name="Chablais R."/>
            <person name="Cochard B."/>
            <person name="Lefort F."/>
        </authorList>
    </citation>
    <scope>NUCLEOTIDE SEQUENCE [LARGE SCALE GENOMIC DNA]</scope>
    <source>
        <strain evidence="1 2">UASWS1507</strain>
    </source>
</reference>
<dbReference type="EMBL" id="MDEN01000053">
    <property type="protein sequence ID" value="OCX24791.1"/>
    <property type="molecule type" value="Genomic_DNA"/>
</dbReference>
<gene>
    <name evidence="1" type="ORF">BBI10_04000</name>
</gene>
<evidence type="ECO:0000313" key="1">
    <source>
        <dbReference type="EMBL" id="OCX24791.1"/>
    </source>
</evidence>
<accession>A0A1C2ED69</accession>
<dbReference type="AlphaFoldDB" id="A0A1C2ED69"/>
<name>A0A1C2ED69_9PSED</name>
<sequence>MLNELIKLLDERAIDAGFVSPQEELLIFDNDPHWPGPPLPNQVKYWSTKFAAVLLVRIEGTTPDEVWAETRQAEAFLDAGLLRLEKKGSVVDGYLVLALSGMTNELKHFMNEVEKDTRFVRKHVVYPDATGWQRCQRVTPLGLAAPSAQTEFSAFDTDNDSVTSLLQAIAGSTGKVLARQHGKKWDLNE</sequence>